<feature type="compositionally biased region" description="Low complexity" evidence="1">
    <location>
        <begin position="445"/>
        <end position="457"/>
    </location>
</feature>
<feature type="compositionally biased region" description="Basic and acidic residues" evidence="1">
    <location>
        <begin position="510"/>
        <end position="524"/>
    </location>
</feature>
<dbReference type="EMBL" id="CAXITT010000017">
    <property type="protein sequence ID" value="CAL1527428.1"/>
    <property type="molecule type" value="Genomic_DNA"/>
</dbReference>
<feature type="compositionally biased region" description="Basic and acidic residues" evidence="1">
    <location>
        <begin position="632"/>
        <end position="644"/>
    </location>
</feature>
<feature type="compositionally biased region" description="Basic and acidic residues" evidence="1">
    <location>
        <begin position="550"/>
        <end position="564"/>
    </location>
</feature>
<feature type="compositionally biased region" description="Basic and acidic residues" evidence="1">
    <location>
        <begin position="716"/>
        <end position="748"/>
    </location>
</feature>
<feature type="compositionally biased region" description="Polar residues" evidence="1">
    <location>
        <begin position="645"/>
        <end position="681"/>
    </location>
</feature>
<dbReference type="AlphaFoldDB" id="A0AAV2H1C6"/>
<evidence type="ECO:0000256" key="3">
    <source>
        <dbReference type="SAM" id="SignalP"/>
    </source>
</evidence>
<dbReference type="Proteomes" id="UP001497497">
    <property type="component" value="Unassembled WGS sequence"/>
</dbReference>
<evidence type="ECO:0000313" key="4">
    <source>
        <dbReference type="EMBL" id="CAL1527428.1"/>
    </source>
</evidence>
<feature type="region of interest" description="Disordered" evidence="1">
    <location>
        <begin position="305"/>
        <end position="684"/>
    </location>
</feature>
<evidence type="ECO:0000313" key="5">
    <source>
        <dbReference type="Proteomes" id="UP001497497"/>
    </source>
</evidence>
<feature type="compositionally biased region" description="Basic and acidic residues" evidence="1">
    <location>
        <begin position="470"/>
        <end position="484"/>
    </location>
</feature>
<accession>A0AAV2H1C6</accession>
<feature type="compositionally biased region" description="Low complexity" evidence="1">
    <location>
        <begin position="525"/>
        <end position="537"/>
    </location>
</feature>
<feature type="compositionally biased region" description="Basic and acidic residues" evidence="1">
    <location>
        <begin position="351"/>
        <end position="360"/>
    </location>
</feature>
<evidence type="ECO:0000256" key="1">
    <source>
        <dbReference type="SAM" id="MobiDB-lite"/>
    </source>
</evidence>
<comment type="caution">
    <text evidence="4">The sequence shown here is derived from an EMBL/GenBank/DDBJ whole genome shotgun (WGS) entry which is preliminary data.</text>
</comment>
<sequence>MSLLQCMMIIVTVGPFTNCFSSPTIRFSPLRAEDCGARCDNDKLFYADTCILISNVSLNSEFKDVLASFMIKENSSHAESQLDEFRPHSICEKHNSKYDYDCEKETDGIFKISIYLHNYTKFVGAQIKGVLKRNEVNQEYDVAEQMLPAQFGTVTINGQEYTPESCDAIINTTDLNLQFNCSMNNKDCWINITANNTQIDARTNHSSLFKHTFNNQQEVVEVKITYDICDHKRIYNSKCIINAGLFKTKEEYSNNDTNGNSLAWIAGVILPLVIVIVLCSLAFRYRRKIKRCSFGQDIEAPEGSFSTLGPKYMKKQQPLKGEASPGASGDTKSGDTLMQKKKQRKKKKEKKERASLHDPMELTAFLSDTKKNDKPNKSDLEYENETPHATTDNGQRNNGIQDENETPSTTTDNEPNNSDLQEVNKTPSAMPDKARSNSHLHDENTTPNTTTDNEPNNSDLQEMNKTPSEMPDKARSNSDLHDENTTPNTMTDNEPNNSDLQEMNKTPSEMPDKARSNSDLHDENTTPNTTTDNGPNNSDLQEVNKTPSEMPDKARSNSDLHDENTTPNTTTDNRPSNSDLQEVNKTPSEMPDKARSNSDLHDENTTPITTTDNGPNNNDLQEVNKTPSVIPDKARSNSDLHDENTTPITTTDNRPSYSDLQVVNKTPSATTVKTDSGPSNSDLEKINKTLSATTENGPTNGDLQNFNETQIAKTDNLPRKSDLQEKNKIRSTTKEDVLPNPETGEHSRKINFTFGEGIPLSSLSSPPHVLEGNILQRILEKLLAMEAVQFENSQVFDNITMDGSQEHYTDASLQEIPCTNNQGHTRFFPYSSLEEDVEQLRPYKHIIDFIKVVADLTVMVSVLKTSEIRQKDPCFKVAHPDRIRFGTGMMMHFIKINNTDKQYCQCRDCKVQNSHRSNFFTIYICTTSNVVYDKFEATETTFRLFYNESNSRPINIDCCGLEFKDCIGHLCILKCNTHDMTLGEQLKQLNDSYTQLQGESRYHNLNDPIVIVSHPHGCAKHISIGKLKDKQETSHGRTQLKYDAPTCVGCSGAFVCEVDTSEESSSRKHFHFGRNSEGENISTISVRYCQSQPGVFSLS</sequence>
<feature type="region of interest" description="Disordered" evidence="1">
    <location>
        <begin position="713"/>
        <end position="748"/>
    </location>
</feature>
<feature type="compositionally biased region" description="Low complexity" evidence="1">
    <location>
        <begin position="565"/>
        <end position="579"/>
    </location>
</feature>
<feature type="compositionally biased region" description="Polar residues" evidence="1">
    <location>
        <begin position="458"/>
        <end position="467"/>
    </location>
</feature>
<feature type="compositionally biased region" description="Basic and acidic residues" evidence="1">
    <location>
        <begin position="368"/>
        <end position="380"/>
    </location>
</feature>
<feature type="compositionally biased region" description="Polar residues" evidence="1">
    <location>
        <begin position="387"/>
        <end position="427"/>
    </location>
</feature>
<keyword evidence="2" id="KW-1133">Transmembrane helix</keyword>
<protein>
    <submittedName>
        <fullName evidence="4">Uncharacterized protein</fullName>
    </submittedName>
</protein>
<keyword evidence="2" id="KW-0472">Membrane</keyword>
<keyword evidence="2" id="KW-0812">Transmembrane</keyword>
<feature type="compositionally biased region" description="Basic and acidic residues" evidence="1">
    <location>
        <begin position="432"/>
        <end position="444"/>
    </location>
</feature>
<keyword evidence="5" id="KW-1185">Reference proteome</keyword>
<proteinExistence type="predicted"/>
<feature type="signal peptide" evidence="3">
    <location>
        <begin position="1"/>
        <end position="19"/>
    </location>
</feature>
<feature type="compositionally biased region" description="Polar residues" evidence="1">
    <location>
        <begin position="538"/>
        <end position="547"/>
    </location>
</feature>
<evidence type="ECO:0000256" key="2">
    <source>
        <dbReference type="SAM" id="Phobius"/>
    </source>
</evidence>
<feature type="compositionally biased region" description="Polar residues" evidence="1">
    <location>
        <begin position="485"/>
        <end position="507"/>
    </location>
</feature>
<feature type="transmembrane region" description="Helical" evidence="2">
    <location>
        <begin position="262"/>
        <end position="283"/>
    </location>
</feature>
<keyword evidence="3" id="KW-0732">Signal</keyword>
<name>A0AAV2H1C6_LYMST</name>
<feature type="compositionally biased region" description="Basic residues" evidence="1">
    <location>
        <begin position="339"/>
        <end position="350"/>
    </location>
</feature>
<gene>
    <name evidence="4" type="ORF">GSLYS_00001605001</name>
</gene>
<feature type="compositionally biased region" description="Polar residues" evidence="1">
    <location>
        <begin position="605"/>
        <end position="627"/>
    </location>
</feature>
<organism evidence="4 5">
    <name type="scientific">Lymnaea stagnalis</name>
    <name type="common">Great pond snail</name>
    <name type="synonym">Helix stagnalis</name>
    <dbReference type="NCBI Taxonomy" id="6523"/>
    <lineage>
        <taxon>Eukaryota</taxon>
        <taxon>Metazoa</taxon>
        <taxon>Spiralia</taxon>
        <taxon>Lophotrochozoa</taxon>
        <taxon>Mollusca</taxon>
        <taxon>Gastropoda</taxon>
        <taxon>Heterobranchia</taxon>
        <taxon>Euthyneura</taxon>
        <taxon>Panpulmonata</taxon>
        <taxon>Hygrophila</taxon>
        <taxon>Lymnaeoidea</taxon>
        <taxon>Lymnaeidae</taxon>
        <taxon>Lymnaea</taxon>
    </lineage>
</organism>
<feature type="compositionally biased region" description="Basic and acidic residues" evidence="1">
    <location>
        <begin position="590"/>
        <end position="604"/>
    </location>
</feature>
<reference evidence="4 5" key="1">
    <citation type="submission" date="2024-04" db="EMBL/GenBank/DDBJ databases">
        <authorList>
            <consortium name="Genoscope - CEA"/>
            <person name="William W."/>
        </authorList>
    </citation>
    <scope>NUCLEOTIDE SEQUENCE [LARGE SCALE GENOMIC DNA]</scope>
</reference>
<feature type="chain" id="PRO_5043371073" evidence="3">
    <location>
        <begin position="20"/>
        <end position="1099"/>
    </location>
</feature>